<dbReference type="AlphaFoldDB" id="H5XFJ8"/>
<keyword evidence="6" id="KW-1185">Reference proteome</keyword>
<evidence type="ECO:0000256" key="2">
    <source>
        <dbReference type="ARBA" id="ARBA00022741"/>
    </source>
</evidence>
<keyword evidence="2" id="KW-0547">Nucleotide-binding</keyword>
<proteinExistence type="predicted"/>
<accession>H5XFJ8</accession>
<dbReference type="PANTHER" id="PTHR42939">
    <property type="entry name" value="ABC TRANSPORTER ATP-BINDING PROTEIN ALBC-RELATED"/>
    <property type="match status" value="1"/>
</dbReference>
<dbReference type="eggNOG" id="COG1131">
    <property type="taxonomic scope" value="Bacteria"/>
</dbReference>
<dbReference type="InterPro" id="IPR027417">
    <property type="entry name" value="P-loop_NTPase"/>
</dbReference>
<dbReference type="SMART" id="SM00382">
    <property type="entry name" value="AAA"/>
    <property type="match status" value="1"/>
</dbReference>
<dbReference type="SUPFAM" id="SSF52540">
    <property type="entry name" value="P-loop containing nucleoside triphosphate hydrolases"/>
    <property type="match status" value="1"/>
</dbReference>
<dbReference type="STRING" id="882082.SaccyDRAFT_0435"/>
<organism evidence="5 6">
    <name type="scientific">Saccharomonospora cyanea NA-134</name>
    <dbReference type="NCBI Taxonomy" id="882082"/>
    <lineage>
        <taxon>Bacteria</taxon>
        <taxon>Bacillati</taxon>
        <taxon>Actinomycetota</taxon>
        <taxon>Actinomycetes</taxon>
        <taxon>Pseudonocardiales</taxon>
        <taxon>Pseudonocardiaceae</taxon>
        <taxon>Saccharomonospora</taxon>
    </lineage>
</organism>
<dbReference type="PANTHER" id="PTHR42939:SF1">
    <property type="entry name" value="ABC TRANSPORTER ATP-BINDING PROTEIN ALBC-RELATED"/>
    <property type="match status" value="1"/>
</dbReference>
<evidence type="ECO:0000256" key="1">
    <source>
        <dbReference type="ARBA" id="ARBA00022448"/>
    </source>
</evidence>
<dbReference type="Proteomes" id="UP000002791">
    <property type="component" value="Chromosome"/>
</dbReference>
<feature type="domain" description="ABC transporter" evidence="4">
    <location>
        <begin position="10"/>
        <end position="234"/>
    </location>
</feature>
<dbReference type="InterPro" id="IPR003439">
    <property type="entry name" value="ABC_transporter-like_ATP-bd"/>
</dbReference>
<dbReference type="InterPro" id="IPR017871">
    <property type="entry name" value="ABC_transporter-like_CS"/>
</dbReference>
<evidence type="ECO:0000313" key="5">
    <source>
        <dbReference type="EMBL" id="EHR59366.1"/>
    </source>
</evidence>
<evidence type="ECO:0000259" key="4">
    <source>
        <dbReference type="PROSITE" id="PS50893"/>
    </source>
</evidence>
<evidence type="ECO:0000313" key="6">
    <source>
        <dbReference type="Proteomes" id="UP000002791"/>
    </source>
</evidence>
<reference evidence="5 6" key="1">
    <citation type="submission" date="2011-11" db="EMBL/GenBank/DDBJ databases">
        <title>The Noncontiguous Finished sequence of Saccharomonospora cyanea NA-134.</title>
        <authorList>
            <consortium name="US DOE Joint Genome Institute"/>
            <person name="Lucas S."/>
            <person name="Han J."/>
            <person name="Lapidus A."/>
            <person name="Cheng J.-F."/>
            <person name="Goodwin L."/>
            <person name="Pitluck S."/>
            <person name="Peters L."/>
            <person name="Ovchinnikova G."/>
            <person name="Lu M."/>
            <person name="Detter J.C."/>
            <person name="Han C."/>
            <person name="Tapia R."/>
            <person name="Land M."/>
            <person name="Hauser L."/>
            <person name="Kyrpides N."/>
            <person name="Ivanova N."/>
            <person name="Pagani I."/>
            <person name="Brambilla E.-M."/>
            <person name="Klenk H.-P."/>
            <person name="Woyke T."/>
        </authorList>
    </citation>
    <scope>NUCLEOTIDE SEQUENCE [LARGE SCALE GENOMIC DNA]</scope>
    <source>
        <strain evidence="5 6">NA-134</strain>
    </source>
</reference>
<keyword evidence="1" id="KW-0813">Transport</keyword>
<dbReference type="HOGENOM" id="CLU_000604_1_2_11"/>
<dbReference type="InterPro" id="IPR051782">
    <property type="entry name" value="ABC_Transporter_VariousFunc"/>
</dbReference>
<dbReference type="PROSITE" id="PS00211">
    <property type="entry name" value="ABC_TRANSPORTER_1"/>
    <property type="match status" value="1"/>
</dbReference>
<gene>
    <name evidence="5" type="ORF">SaccyDRAFT_0435</name>
</gene>
<dbReference type="CDD" id="cd03230">
    <property type="entry name" value="ABC_DR_subfamily_A"/>
    <property type="match status" value="1"/>
</dbReference>
<dbReference type="GO" id="GO:0005524">
    <property type="term" value="F:ATP binding"/>
    <property type="evidence" value="ECO:0007669"/>
    <property type="project" value="UniProtKB-KW"/>
</dbReference>
<dbReference type="Pfam" id="PF00005">
    <property type="entry name" value="ABC_tran"/>
    <property type="match status" value="1"/>
</dbReference>
<dbReference type="RefSeq" id="WP_005453157.1">
    <property type="nucleotide sequence ID" value="NZ_CM001440.1"/>
</dbReference>
<sequence>MLADETAAALEAVGLGKRYRRGWGLRDCTFSLPRGSVCALVGPNGAGKSTLLSLTTGLRRPTTGEMRVLGQPADGRGTHPGLSFLAQDKPLFSNFTVEEMLRAGRSLNTDWDAAYARRLVTDADVPTRARIGTLSGGQRTRVALAVALGRRPTVLVLDEPLADLDPVARADVMQVLMAEVAETGMTVLLSSHVLSDLENVCDHLLLLSGGELRLAGDVDRLVSEHALLIGPAGDHGYSMPEHAVVEARSTARQVTFLLRDTPQRSVPGPGWEVHDPTLEELVMAYLRATKPLGTTQDEEVAA</sequence>
<dbReference type="EMBL" id="CM001440">
    <property type="protein sequence ID" value="EHR59366.1"/>
    <property type="molecule type" value="Genomic_DNA"/>
</dbReference>
<name>H5XFJ8_9PSEU</name>
<dbReference type="Gene3D" id="3.40.50.300">
    <property type="entry name" value="P-loop containing nucleotide triphosphate hydrolases"/>
    <property type="match status" value="1"/>
</dbReference>
<dbReference type="PROSITE" id="PS50893">
    <property type="entry name" value="ABC_TRANSPORTER_2"/>
    <property type="match status" value="1"/>
</dbReference>
<keyword evidence="3" id="KW-0067">ATP-binding</keyword>
<evidence type="ECO:0000256" key="3">
    <source>
        <dbReference type="ARBA" id="ARBA00022840"/>
    </source>
</evidence>
<dbReference type="InterPro" id="IPR003593">
    <property type="entry name" value="AAA+_ATPase"/>
</dbReference>
<dbReference type="GO" id="GO:0016887">
    <property type="term" value="F:ATP hydrolysis activity"/>
    <property type="evidence" value="ECO:0007669"/>
    <property type="project" value="InterPro"/>
</dbReference>
<protein>
    <submittedName>
        <fullName evidence="5">ABC-type multidrug transport system, ATPase component</fullName>
    </submittedName>
</protein>